<comment type="caution">
    <text evidence="6">The sequence shown here is derived from an EMBL/GenBank/DDBJ whole genome shotgun (WGS) entry which is preliminary data.</text>
</comment>
<dbReference type="InterPro" id="IPR050206">
    <property type="entry name" value="FtsK/SpoIIIE/SftA"/>
</dbReference>
<accession>A0A414V0Z8</accession>
<dbReference type="Pfam" id="PF01935">
    <property type="entry name" value="DUF87"/>
    <property type="match status" value="1"/>
</dbReference>
<evidence type="ECO:0000256" key="2">
    <source>
        <dbReference type="ARBA" id="ARBA00022840"/>
    </source>
</evidence>
<dbReference type="SUPFAM" id="SSF52540">
    <property type="entry name" value="P-loop containing nucleoside triphosphate hydrolases"/>
    <property type="match status" value="1"/>
</dbReference>
<dbReference type="Proteomes" id="UP000283981">
    <property type="component" value="Unassembled WGS sequence"/>
</dbReference>
<feature type="binding site" evidence="3">
    <location>
        <begin position="235"/>
        <end position="242"/>
    </location>
    <ligand>
        <name>ATP</name>
        <dbReference type="ChEBI" id="CHEBI:30616"/>
    </ligand>
</feature>
<keyword evidence="1 3" id="KW-0547">Nucleotide-binding</keyword>
<dbReference type="GO" id="GO:0005524">
    <property type="term" value="F:ATP binding"/>
    <property type="evidence" value="ECO:0007669"/>
    <property type="project" value="UniProtKB-UniRule"/>
</dbReference>
<reference evidence="6 7" key="1">
    <citation type="submission" date="2018-08" db="EMBL/GenBank/DDBJ databases">
        <title>A genome reference for cultivated species of the human gut microbiota.</title>
        <authorList>
            <person name="Zou Y."/>
            <person name="Xue W."/>
            <person name="Luo G."/>
        </authorList>
    </citation>
    <scope>NUCLEOTIDE SEQUENCE [LARGE SCALE GENOMIC DNA]</scope>
    <source>
        <strain evidence="6 7">AM21-18</strain>
    </source>
</reference>
<dbReference type="PANTHER" id="PTHR22683:SF47">
    <property type="entry name" value="FTSK DOMAIN-CONTAINING PROTEIN YDCQ"/>
    <property type="match status" value="1"/>
</dbReference>
<evidence type="ECO:0000313" key="6">
    <source>
        <dbReference type="EMBL" id="RHG88947.1"/>
    </source>
</evidence>
<evidence type="ECO:0000313" key="7">
    <source>
        <dbReference type="Proteomes" id="UP000283981"/>
    </source>
</evidence>
<evidence type="ECO:0000259" key="5">
    <source>
        <dbReference type="PROSITE" id="PS50901"/>
    </source>
</evidence>
<organism evidence="6 7">
    <name type="scientific">Mediterraneibacter gnavus</name>
    <name type="common">Ruminococcus gnavus</name>
    <dbReference type="NCBI Taxonomy" id="33038"/>
    <lineage>
        <taxon>Bacteria</taxon>
        <taxon>Bacillati</taxon>
        <taxon>Bacillota</taxon>
        <taxon>Clostridia</taxon>
        <taxon>Lachnospirales</taxon>
        <taxon>Lachnospiraceae</taxon>
        <taxon>Mediterraneibacter</taxon>
    </lineage>
</organism>
<dbReference type="PROSITE" id="PS50901">
    <property type="entry name" value="FTSK"/>
    <property type="match status" value="1"/>
</dbReference>
<dbReference type="InterPro" id="IPR002789">
    <property type="entry name" value="HerA_central"/>
</dbReference>
<keyword evidence="4" id="KW-0472">Membrane</keyword>
<keyword evidence="2 3" id="KW-0067">ATP-binding</keyword>
<dbReference type="GO" id="GO:0003677">
    <property type="term" value="F:DNA binding"/>
    <property type="evidence" value="ECO:0007669"/>
    <property type="project" value="InterPro"/>
</dbReference>
<dbReference type="PANTHER" id="PTHR22683">
    <property type="entry name" value="SPORULATION PROTEIN RELATED"/>
    <property type="match status" value="1"/>
</dbReference>
<dbReference type="RefSeq" id="WP_118207720.1">
    <property type="nucleotide sequence ID" value="NZ_BAABXJ010000001.1"/>
</dbReference>
<name>A0A414V0Z8_MEDGN</name>
<evidence type="ECO:0000256" key="3">
    <source>
        <dbReference type="PROSITE-ProRule" id="PRU00289"/>
    </source>
</evidence>
<feature type="transmembrane region" description="Helical" evidence="4">
    <location>
        <begin position="20"/>
        <end position="44"/>
    </location>
</feature>
<gene>
    <name evidence="6" type="ORF">DW243_00995</name>
</gene>
<dbReference type="InterPro" id="IPR027417">
    <property type="entry name" value="P-loop_NTPase"/>
</dbReference>
<evidence type="ECO:0000256" key="1">
    <source>
        <dbReference type="ARBA" id="ARBA00022741"/>
    </source>
</evidence>
<dbReference type="Gene3D" id="3.40.50.300">
    <property type="entry name" value="P-loop containing nucleotide triphosphate hydrolases"/>
    <property type="match status" value="1"/>
</dbReference>
<feature type="transmembrane region" description="Helical" evidence="4">
    <location>
        <begin position="64"/>
        <end position="85"/>
    </location>
</feature>
<dbReference type="AlphaFoldDB" id="A0A414V0Z8"/>
<feature type="domain" description="FtsK" evidence="5">
    <location>
        <begin position="218"/>
        <end position="399"/>
    </location>
</feature>
<dbReference type="InterPro" id="IPR002543">
    <property type="entry name" value="FtsK_dom"/>
</dbReference>
<keyword evidence="4" id="KW-0812">Transmembrane</keyword>
<dbReference type="EMBL" id="QRIS01000001">
    <property type="protein sequence ID" value="RHG88947.1"/>
    <property type="molecule type" value="Genomic_DNA"/>
</dbReference>
<keyword evidence="4" id="KW-1133">Transmembrane helix</keyword>
<protein>
    <submittedName>
        <fullName evidence="6">DUF87 domain-containing protein</fullName>
    </submittedName>
</protein>
<sequence>MPQFNKHGNRIRASDKSLVFRFSAGSLLMLFFTVVMLLNLKTIITTDWKSVSLFQDGSVHFTVTPYMIVTIIMAALVCGLAVLLYRRFQHDKVKQLFHRQKLARMILENGWYESETTQDSGFFKDLPASSRKEKITYFPKLYYRMKHGLLYIRTEITLGKYQDQLLHLEKKLETGLYCELVSKELLDSYVEYVLLYDTIANRITINEVQAEHGSLRLMKNIWWEYDKLPHMLIAGGTGGGKTYFILTIIEALLRCNAVMYVLDPKNADLADLSVVMPEVWYKKDDITACIDRFYDGMMARSEAMKLMENYRTGENYAYLGLPPHFLIFDEYVAFMEMLTTKENAAVLNKLKQIVMLGRQAGYFLILACQRPDAKYLGDGIRDQFNFRVALGRMSELGYSMMFGEVDKDFFLKQIKGRGYVDTGNSVISEFYTPLVPKGHDFLKEIGRLTQNRQDGQAACEAKAAGTD</sequence>
<evidence type="ECO:0000256" key="4">
    <source>
        <dbReference type="SAM" id="Phobius"/>
    </source>
</evidence>
<proteinExistence type="predicted"/>